<dbReference type="AlphaFoldDB" id="A0A0F9C8S0"/>
<reference evidence="1" key="1">
    <citation type="journal article" date="2015" name="Nature">
        <title>Complex archaea that bridge the gap between prokaryotes and eukaryotes.</title>
        <authorList>
            <person name="Spang A."/>
            <person name="Saw J.H."/>
            <person name="Jorgensen S.L."/>
            <person name="Zaremba-Niedzwiedzka K."/>
            <person name="Martijn J."/>
            <person name="Lind A.E."/>
            <person name="van Eijk R."/>
            <person name="Schleper C."/>
            <person name="Guy L."/>
            <person name="Ettema T.J."/>
        </authorList>
    </citation>
    <scope>NUCLEOTIDE SEQUENCE</scope>
</reference>
<dbReference type="EMBL" id="LAZR01034337">
    <property type="protein sequence ID" value="KKL45579.1"/>
    <property type="molecule type" value="Genomic_DNA"/>
</dbReference>
<protein>
    <submittedName>
        <fullName evidence="1">Uncharacterized protein</fullName>
    </submittedName>
</protein>
<sequence>MADSKYPQATQLQQRLTEAMIEGRLLVMQVCGDEKGQGTSPETFFCVALEPECYGGITITLRPVSDRSPVEILGEAAAADG</sequence>
<evidence type="ECO:0000313" key="1">
    <source>
        <dbReference type="EMBL" id="KKL45579.1"/>
    </source>
</evidence>
<comment type="caution">
    <text evidence="1">The sequence shown here is derived from an EMBL/GenBank/DDBJ whole genome shotgun (WGS) entry which is preliminary data.</text>
</comment>
<gene>
    <name evidence="1" type="ORF">LCGC14_2354210</name>
</gene>
<organism evidence="1">
    <name type="scientific">marine sediment metagenome</name>
    <dbReference type="NCBI Taxonomy" id="412755"/>
    <lineage>
        <taxon>unclassified sequences</taxon>
        <taxon>metagenomes</taxon>
        <taxon>ecological metagenomes</taxon>
    </lineage>
</organism>
<name>A0A0F9C8S0_9ZZZZ</name>
<accession>A0A0F9C8S0</accession>
<proteinExistence type="predicted"/>